<proteinExistence type="predicted"/>
<comment type="caution">
    <text evidence="5">The sequence shown here is derived from an EMBL/GenBank/DDBJ whole genome shotgun (WGS) entry which is preliminary data.</text>
</comment>
<dbReference type="InterPro" id="IPR036291">
    <property type="entry name" value="NAD(P)-bd_dom_sf"/>
</dbReference>
<dbReference type="PROSITE" id="PS00974">
    <property type="entry name" value="MANNITOL_DHGENASE"/>
    <property type="match status" value="1"/>
</dbReference>
<protein>
    <submittedName>
        <fullName evidence="5">Mannitol dehydrogenase family protein</fullName>
    </submittedName>
</protein>
<dbReference type="OMA" id="WAICAVS"/>
<accession>A0A850LMC5</accession>
<feature type="domain" description="Mannitol dehydrogenase C-terminal" evidence="4">
    <location>
        <begin position="283"/>
        <end position="435"/>
    </location>
</feature>
<gene>
    <name evidence="5" type="ORF">HW564_20250</name>
</gene>
<dbReference type="InterPro" id="IPR000669">
    <property type="entry name" value="Mannitol_DH"/>
</dbReference>
<dbReference type="EMBL" id="JABXIY010000061">
    <property type="protein sequence ID" value="NVK99261.1"/>
    <property type="molecule type" value="Genomic_DNA"/>
</dbReference>
<evidence type="ECO:0000313" key="5">
    <source>
        <dbReference type="EMBL" id="NVK99261.1"/>
    </source>
</evidence>
<dbReference type="InterPro" id="IPR013131">
    <property type="entry name" value="Mannitol_DH_N"/>
</dbReference>
<dbReference type="AlphaFoldDB" id="A0A850LMC5"/>
<dbReference type="RefSeq" id="WP_011047460.1">
    <property type="nucleotide sequence ID" value="NZ_CP076685.1"/>
</dbReference>
<reference evidence="5 6" key="1">
    <citation type="journal article" date="2020" name="Proc. Natl. Acad. Sci. U.S.A.">
        <title>Ecological drivers of bacterial community assembly in synthetic phycospheres.</title>
        <authorList>
            <person name="Fu H."/>
            <person name="Uchimiya M."/>
            <person name="Gore J."/>
            <person name="Moran M.A."/>
        </authorList>
    </citation>
    <scope>NUCLEOTIDE SEQUENCE [LARGE SCALE GENOMIC DNA]</scope>
    <source>
        <strain evidence="5">HF-Din03</strain>
    </source>
</reference>
<dbReference type="PANTHER" id="PTHR43362:SF1">
    <property type="entry name" value="MANNITOL DEHYDROGENASE 2-RELATED"/>
    <property type="match status" value="1"/>
</dbReference>
<dbReference type="InterPro" id="IPR050988">
    <property type="entry name" value="Mannitol_DH/Oxidoreductase"/>
</dbReference>
<feature type="domain" description="Mannitol dehydrogenase N-terminal" evidence="3">
    <location>
        <begin position="28"/>
        <end position="274"/>
    </location>
</feature>
<sequence length="494" mass="53292">MITPLAGLDGLPKTVRCPAYRREDHGPGIVHIGLGAFHKAHQAVYTDDALAAEGGNWRIIGVSLRSTAPATELGRQDGLYTVIERSVEGTSARVIGAIAAAYSLGRDRQAVLDALCDPSTRIVSLTVTEKAYGIDRKTGGIDRNHPAIAADISDPDNPQGVAGLLVWALSRRRDAGTPPFTVLCCDNLPESGSMLRALLVDYARLAAPHLVDHITNAVAFPSTMVDRITPARTPATLALACDLIQHSDAAAIECEAFRQWVIEDDFPTGRPAWEAGGALLVRDVRPFEDMKLRMLNGTHSMIAYAGFLAGHKYVRDVMADTSLAVLVERHLKAAATTLDPLSGVDFSAYAAELRARFSNPHLEHETYQIAMDGSEKMPQRIFAPALDALEKGQPLDAFAFATACWLRYLMGRTDGGHAYALRDPRETEITAALTGAATAEDILSSISRLPGILPQRLEESATWRRLVINMTTELLSGDIPAVLDRFASDAGRLG</sequence>
<dbReference type="Pfam" id="PF08125">
    <property type="entry name" value="Mannitol_dh_C"/>
    <property type="match status" value="1"/>
</dbReference>
<keyword evidence="2" id="KW-0520">NAD</keyword>
<dbReference type="InterPro" id="IPR013328">
    <property type="entry name" value="6PGD_dom2"/>
</dbReference>
<dbReference type="InterPro" id="IPR008927">
    <property type="entry name" value="6-PGluconate_DH-like_C_sf"/>
</dbReference>
<evidence type="ECO:0000256" key="1">
    <source>
        <dbReference type="ARBA" id="ARBA00023002"/>
    </source>
</evidence>
<dbReference type="PRINTS" id="PR00084">
    <property type="entry name" value="MTLDHDRGNASE"/>
</dbReference>
<evidence type="ECO:0000313" key="6">
    <source>
        <dbReference type="Proteomes" id="UP000565723"/>
    </source>
</evidence>
<dbReference type="GO" id="GO:0019594">
    <property type="term" value="P:mannitol metabolic process"/>
    <property type="evidence" value="ECO:0007669"/>
    <property type="project" value="InterPro"/>
</dbReference>
<evidence type="ECO:0000259" key="3">
    <source>
        <dbReference type="Pfam" id="PF01232"/>
    </source>
</evidence>
<dbReference type="GO" id="GO:0016616">
    <property type="term" value="F:oxidoreductase activity, acting on the CH-OH group of donors, NAD or NADP as acceptor"/>
    <property type="evidence" value="ECO:0007669"/>
    <property type="project" value="TreeGrafter"/>
</dbReference>
<dbReference type="Gene3D" id="3.40.50.720">
    <property type="entry name" value="NAD(P)-binding Rossmann-like Domain"/>
    <property type="match status" value="1"/>
</dbReference>
<organism evidence="5 6">
    <name type="scientific">Ruegeria pomeroyi</name>
    <dbReference type="NCBI Taxonomy" id="89184"/>
    <lineage>
        <taxon>Bacteria</taxon>
        <taxon>Pseudomonadati</taxon>
        <taxon>Pseudomonadota</taxon>
        <taxon>Alphaproteobacteria</taxon>
        <taxon>Rhodobacterales</taxon>
        <taxon>Roseobacteraceae</taxon>
        <taxon>Ruegeria</taxon>
    </lineage>
</organism>
<dbReference type="InterPro" id="IPR023027">
    <property type="entry name" value="Mannitol_DH_CS"/>
</dbReference>
<dbReference type="Gene3D" id="1.10.1040.10">
    <property type="entry name" value="N-(1-d-carboxylethyl)-l-norvaline Dehydrogenase, domain 2"/>
    <property type="match status" value="1"/>
</dbReference>
<dbReference type="InterPro" id="IPR013118">
    <property type="entry name" value="Mannitol_DH_C"/>
</dbReference>
<dbReference type="Proteomes" id="UP000565723">
    <property type="component" value="Unassembled WGS sequence"/>
</dbReference>
<dbReference type="Pfam" id="PF01232">
    <property type="entry name" value="Mannitol_dh"/>
    <property type="match status" value="1"/>
</dbReference>
<dbReference type="SUPFAM" id="SSF51735">
    <property type="entry name" value="NAD(P)-binding Rossmann-fold domains"/>
    <property type="match status" value="1"/>
</dbReference>
<evidence type="ECO:0000256" key="2">
    <source>
        <dbReference type="ARBA" id="ARBA00023027"/>
    </source>
</evidence>
<keyword evidence="1" id="KW-0560">Oxidoreductase</keyword>
<dbReference type="PANTHER" id="PTHR43362">
    <property type="entry name" value="MANNITOL DEHYDROGENASE DSF1-RELATED"/>
    <property type="match status" value="1"/>
</dbReference>
<evidence type="ECO:0000259" key="4">
    <source>
        <dbReference type="Pfam" id="PF08125"/>
    </source>
</evidence>
<name>A0A850LMC5_9RHOB</name>
<dbReference type="SUPFAM" id="SSF48179">
    <property type="entry name" value="6-phosphogluconate dehydrogenase C-terminal domain-like"/>
    <property type="match status" value="1"/>
</dbReference>